<dbReference type="InterPro" id="IPR001466">
    <property type="entry name" value="Beta-lactam-related"/>
</dbReference>
<reference evidence="4 5" key="1">
    <citation type="submission" date="2015-12" db="EMBL/GenBank/DDBJ databases">
        <title>Genome comparisons provide insights into the role of secondary metabolites in the pathogenic phase of the Photorhabdus life cycle.</title>
        <authorList>
            <person name="Tobias N.J."/>
            <person name="Mishra B."/>
            <person name="Gupta D.K."/>
            <person name="Thines M."/>
            <person name="Stinear T.P."/>
            <person name="Bode H.B."/>
        </authorList>
    </citation>
    <scope>NUCLEOTIDE SEQUENCE [LARGE SCALE GENOMIC DNA]</scope>
    <source>
        <strain evidence="4 5">PB68.1</strain>
    </source>
</reference>
<sequence length="405" mass="44909" precursor="true">MNKLLFKIFPISAIVLALAACSSSDKIYSAKFLQPKKQPLKWEVFEGNARTKKLASQLVDQYALDIFNGSNAQGMAMVVIDNNQVVYRSFGETRPGSGIRPKPDSVIRIASLTKLMTSEIMIKLEEDKVLRSTDPLQDYDYFGVKVPEYSPLQPIRLFHLASHTSGLPREQPGGKWGRPVFVWPTQTNRWTWLQTAQLDMPPGTTAAYSNLAYDLLADALSKAAGKPYTRLLYDKITGPYYMKDTTLTPSRSQCARLMESYKPSPCVNTVAAAGSGGVYSTPKDMQRWMQQFLSSDNQLRKQTASREQGVYFKRSDLAAIKGMDVAGQADGLGLGWVYMSARGDIPNIYQKTGGGGGFNTYIAMIPEQNIGIFVVITRKQHSKFSNVTTGVNQLVTALSRNHNQA</sequence>
<comment type="caution">
    <text evidence="4">The sequence shown here is derived from an EMBL/GenBank/DDBJ whole genome shotgun (WGS) entry which is preliminary data.</text>
</comment>
<dbReference type="EC" id="3.4.-.-" evidence="4"/>
<dbReference type="RefSeq" id="WP_065824829.1">
    <property type="nucleotide sequence ID" value="NZ_CAWMQZ010000202.1"/>
</dbReference>
<dbReference type="Gene3D" id="3.40.710.10">
    <property type="entry name" value="DD-peptidase/beta-lactamase superfamily"/>
    <property type="match status" value="1"/>
</dbReference>
<evidence type="ECO:0000313" key="4">
    <source>
        <dbReference type="EMBL" id="OCQ50607.1"/>
    </source>
</evidence>
<evidence type="ECO:0000256" key="2">
    <source>
        <dbReference type="SAM" id="SignalP"/>
    </source>
</evidence>
<evidence type="ECO:0000256" key="1">
    <source>
        <dbReference type="ARBA" id="ARBA00038473"/>
    </source>
</evidence>
<evidence type="ECO:0000313" key="5">
    <source>
        <dbReference type="Proteomes" id="UP000093476"/>
    </source>
</evidence>
<keyword evidence="4" id="KW-0378">Hydrolase</keyword>
<feature type="chain" id="PRO_5008646580" evidence="2">
    <location>
        <begin position="20"/>
        <end position="405"/>
    </location>
</feature>
<dbReference type="InterPro" id="IPR012338">
    <property type="entry name" value="Beta-lactam/transpept-like"/>
</dbReference>
<dbReference type="Pfam" id="PF00144">
    <property type="entry name" value="Beta-lactamase"/>
    <property type="match status" value="1"/>
</dbReference>
<dbReference type="PROSITE" id="PS51257">
    <property type="entry name" value="PROKAR_LIPOPROTEIN"/>
    <property type="match status" value="1"/>
</dbReference>
<dbReference type="InterPro" id="IPR051478">
    <property type="entry name" value="Beta-lactamase-like_AB/R"/>
</dbReference>
<feature type="signal peptide" evidence="2">
    <location>
        <begin position="1"/>
        <end position="19"/>
    </location>
</feature>
<keyword evidence="2" id="KW-0732">Signal</keyword>
<proteinExistence type="inferred from homology"/>
<keyword evidence="4" id="KW-0645">Protease</keyword>
<dbReference type="EMBL" id="LOMY01000202">
    <property type="protein sequence ID" value="OCQ50607.1"/>
    <property type="molecule type" value="Genomic_DNA"/>
</dbReference>
<keyword evidence="4" id="KW-0121">Carboxypeptidase</keyword>
<dbReference type="STRING" id="286156.Ppb6_04387"/>
<protein>
    <submittedName>
        <fullName evidence="4">D-alanyl-D-alanine-carboxypeptidase/endopeptidase AmpH</fullName>
        <ecNumber evidence="4">3.4.-.-</ecNumber>
    </submittedName>
</protein>
<dbReference type="NCBIfam" id="NF007943">
    <property type="entry name" value="PRK10662.1"/>
    <property type="match status" value="1"/>
</dbReference>
<keyword evidence="5" id="KW-1185">Reference proteome</keyword>
<feature type="domain" description="Beta-lactamase-related" evidence="3">
    <location>
        <begin position="71"/>
        <end position="381"/>
    </location>
</feature>
<name>A0A1C0TY60_9GAMM</name>
<dbReference type="GO" id="GO:0004180">
    <property type="term" value="F:carboxypeptidase activity"/>
    <property type="evidence" value="ECO:0007669"/>
    <property type="project" value="UniProtKB-KW"/>
</dbReference>
<dbReference type="PATRIC" id="fig|286156.4.peg.5019"/>
<dbReference type="PANTHER" id="PTHR22935:SF95">
    <property type="entry name" value="BETA-LACTAMASE-LIKE 1-RELATED"/>
    <property type="match status" value="1"/>
</dbReference>
<evidence type="ECO:0000259" key="3">
    <source>
        <dbReference type="Pfam" id="PF00144"/>
    </source>
</evidence>
<accession>A0A1C0TY60</accession>
<dbReference type="Proteomes" id="UP000093476">
    <property type="component" value="Unassembled WGS sequence"/>
</dbReference>
<comment type="similarity">
    <text evidence="1">Belongs to the beta-lactamase family.</text>
</comment>
<dbReference type="SUPFAM" id="SSF56601">
    <property type="entry name" value="beta-lactamase/transpeptidase-like"/>
    <property type="match status" value="1"/>
</dbReference>
<gene>
    <name evidence="4" type="primary">ampH</name>
    <name evidence="4" type="ORF">Ppb6_04387</name>
</gene>
<dbReference type="AlphaFoldDB" id="A0A1C0TY60"/>
<dbReference type="PANTHER" id="PTHR22935">
    <property type="entry name" value="PENICILLIN-BINDING PROTEIN"/>
    <property type="match status" value="1"/>
</dbReference>
<organism evidence="4 5">
    <name type="scientific">Photorhabdus australis subsp. thailandensis</name>
    <dbReference type="NCBI Taxonomy" id="2805096"/>
    <lineage>
        <taxon>Bacteria</taxon>
        <taxon>Pseudomonadati</taxon>
        <taxon>Pseudomonadota</taxon>
        <taxon>Gammaproteobacteria</taxon>
        <taxon>Enterobacterales</taxon>
        <taxon>Morganellaceae</taxon>
        <taxon>Photorhabdus</taxon>
    </lineage>
</organism>